<evidence type="ECO:0000313" key="3">
    <source>
        <dbReference type="Proteomes" id="UP001310594"/>
    </source>
</evidence>
<feature type="region of interest" description="Disordered" evidence="1">
    <location>
        <begin position="153"/>
        <end position="210"/>
    </location>
</feature>
<feature type="compositionally biased region" description="Basic residues" evidence="1">
    <location>
        <begin position="1"/>
        <end position="12"/>
    </location>
</feature>
<name>A0AAN7VUY1_9PEZI</name>
<proteinExistence type="predicted"/>
<dbReference type="AlphaFoldDB" id="A0AAN7VUY1"/>
<organism evidence="2 3">
    <name type="scientific">Elasticomyces elasticus</name>
    <dbReference type="NCBI Taxonomy" id="574655"/>
    <lineage>
        <taxon>Eukaryota</taxon>
        <taxon>Fungi</taxon>
        <taxon>Dikarya</taxon>
        <taxon>Ascomycota</taxon>
        <taxon>Pezizomycotina</taxon>
        <taxon>Dothideomycetes</taxon>
        <taxon>Dothideomycetidae</taxon>
        <taxon>Mycosphaerellales</taxon>
        <taxon>Teratosphaeriaceae</taxon>
        <taxon>Elasticomyces</taxon>
    </lineage>
</organism>
<feature type="compositionally biased region" description="Basic and acidic residues" evidence="1">
    <location>
        <begin position="34"/>
        <end position="44"/>
    </location>
</feature>
<accession>A0AAN7VUY1</accession>
<sequence length="210" mass="23510">MASTAPRRKFRKNRDGPVAQPAVAAPPIQAAVSEHVDLEQEYHTDNSSAAEEASMTQIRTAVAPEDDDDSDDSEDEATEPAPYLPEHLLKAPTTLDSSVPYTPHKRLEYYQRKKQRREERRELERLRTDAEANGVLAAGRAAQIKRSIALKNDRVRQGRISKKTKAKVEVSGRQAMLDERKRLRSSSQSVPQPSKKARRKRNAKSTATAS</sequence>
<feature type="compositionally biased region" description="Low complexity" evidence="1">
    <location>
        <begin position="185"/>
        <end position="194"/>
    </location>
</feature>
<dbReference type="EMBL" id="JAVRQU010000004">
    <property type="protein sequence ID" value="KAK5703728.1"/>
    <property type="molecule type" value="Genomic_DNA"/>
</dbReference>
<feature type="compositionally biased region" description="Basic and acidic residues" evidence="1">
    <location>
        <begin position="166"/>
        <end position="181"/>
    </location>
</feature>
<evidence type="ECO:0000313" key="2">
    <source>
        <dbReference type="EMBL" id="KAK5703728.1"/>
    </source>
</evidence>
<comment type="caution">
    <text evidence="2">The sequence shown here is derived from an EMBL/GenBank/DDBJ whole genome shotgun (WGS) entry which is preliminary data.</text>
</comment>
<protein>
    <submittedName>
        <fullName evidence="2">Uncharacterized protein</fullName>
    </submittedName>
</protein>
<feature type="region of interest" description="Disordered" evidence="1">
    <location>
        <begin position="1"/>
        <end position="126"/>
    </location>
</feature>
<dbReference type="Proteomes" id="UP001310594">
    <property type="component" value="Unassembled WGS sequence"/>
</dbReference>
<evidence type="ECO:0000256" key="1">
    <source>
        <dbReference type="SAM" id="MobiDB-lite"/>
    </source>
</evidence>
<feature type="compositionally biased region" description="Acidic residues" evidence="1">
    <location>
        <begin position="64"/>
        <end position="78"/>
    </location>
</feature>
<feature type="compositionally biased region" description="Low complexity" evidence="1">
    <location>
        <begin position="17"/>
        <end position="32"/>
    </location>
</feature>
<gene>
    <name evidence="2" type="ORF">LTR97_002741</name>
</gene>
<feature type="compositionally biased region" description="Basic and acidic residues" evidence="1">
    <location>
        <begin position="105"/>
        <end position="126"/>
    </location>
</feature>
<feature type="compositionally biased region" description="Polar residues" evidence="1">
    <location>
        <begin position="45"/>
        <end position="59"/>
    </location>
</feature>
<reference evidence="2" key="1">
    <citation type="submission" date="2023-08" db="EMBL/GenBank/DDBJ databases">
        <title>Black Yeasts Isolated from many extreme environments.</title>
        <authorList>
            <person name="Coleine C."/>
            <person name="Stajich J.E."/>
            <person name="Selbmann L."/>
        </authorList>
    </citation>
    <scope>NUCLEOTIDE SEQUENCE</scope>
    <source>
        <strain evidence="2">CCFEE 5810</strain>
    </source>
</reference>